<comment type="caution">
    <text evidence="4">The sequence shown here is derived from an EMBL/GenBank/DDBJ whole genome shotgun (WGS) entry which is preliminary data.</text>
</comment>
<dbReference type="NCBIfam" id="TIGR01643">
    <property type="entry name" value="YD_repeat_2x"/>
    <property type="match status" value="2"/>
</dbReference>
<organism evidence="4 5">
    <name type="scientific">Xenorhabdus kozodoii</name>
    <dbReference type="NCBI Taxonomy" id="351676"/>
    <lineage>
        <taxon>Bacteria</taxon>
        <taxon>Pseudomonadati</taxon>
        <taxon>Pseudomonadota</taxon>
        <taxon>Gammaproteobacteria</taxon>
        <taxon>Enterobacterales</taxon>
        <taxon>Morganellaceae</taxon>
        <taxon>Xenorhabdus</taxon>
    </lineage>
</organism>
<evidence type="ECO:0000256" key="1">
    <source>
        <dbReference type="ARBA" id="ARBA00022737"/>
    </source>
</evidence>
<keyword evidence="5" id="KW-1185">Reference proteome</keyword>
<dbReference type="InterPro" id="IPR006530">
    <property type="entry name" value="YD"/>
</dbReference>
<dbReference type="Pfam" id="PF25023">
    <property type="entry name" value="TEN_YD-shell"/>
    <property type="match status" value="1"/>
</dbReference>
<keyword evidence="2" id="KW-1133">Transmembrane helix</keyword>
<keyword evidence="2" id="KW-0472">Membrane</keyword>
<dbReference type="NCBIfam" id="TIGR03696">
    <property type="entry name" value="Rhs_assc_core"/>
    <property type="match status" value="1"/>
</dbReference>
<dbReference type="Proteomes" id="UP000221101">
    <property type="component" value="Unassembled WGS sequence"/>
</dbReference>
<keyword evidence="1" id="KW-0677">Repeat</keyword>
<sequence>MQNDFFSHAHNFQSAAMGSVDPRTGLFTYTLLVARLTGSHHLGPAQTLALAYSPLNTDNQGFGRGFSLGLTQYDSQQRLLSLSTGERYKVEEYTDRVYLKQYKQDAVRFEKDVARNVYRVIHKSGTVEVLTGPDNAYRLKVPTQLFTPLGHCLTLDWAGKDGDALNLTTITDDTGKVLLTVHYEHGSYTRFTVWPDTTEAYDIRLRFENDSVVQVEKIPHTGQALAWSLGYDIGSRFLTQITAPTGLKEQVIYDPDGHRFPAGAPLSTLPYVTRYTQSPGDGSDIVRTYQYTVANFLGYGEQGRWQPDEDFLYGVLSDYRYGSTESWDNGTTQRHITRRYNKYHLLVSETTEQNGCQREHTTDYYAQVGSSFDDQPPQFQLPKTASIRFNDTVVEVIQTEFDAAGNPTVQVAPDGTRTDWVYYPAEGEAGVCPASPHGFVRFVKSKTVTPANVSPENPYQDAPVHRIEYQYEALPTLPGAGADQALVCTRQIWYSTGSLLHQSSAGDVKLHQSHAHYINDVTCRDHGRLHSIDETVYAIPAEGETVVSKAEWTSQQTFSYTLQEGGLVQSGQWTGHDQLSLSTQCTQSQVSGQLWHEVDTQGLTSHYDYDDLGRLLTHTRNAETDYAQMVQYAYAIEGVGVVTTTKTDAWGNQVRLRFDGQGHPHQLAIQEKGQEDKGWRLMSDTEQDSWGRVVTQTYYDWLPVENPPGASPTVVPVKSSQRIEYDDWGRLHRVICNTGESIQYDYDPVTRTAHITRQAEGLTFSRCTVESDKGHRPVMVTLYDSQGTTPYCQKKNDYDGLGRLRATTDVLGQKTEYTYDLLGRVTTISHSDGTVIQKSYAPFTTGNLVTQIAVNGVVLGNREFDSLHRPVLITSGGRTYRASYQGEAPNPQQVTDPRGQTVNYQYEPRLGNALTQVDAGEIQQRLTYDPKTGAMTTASAVQQVTQNLTYSASGHLQQKTIRFDDTGAGAARQAGYTYSPAGQLTAYKDVTGKTCAIRFDEFGRPIAARDEDIDIVLTYDAANRIKQWTVHDKQHNKTLTTTCSFDDFGRETERHIQTATDTLTLTQTYTVRHQIASRTLSSQQDGLLRKETYLYDPARAWLVEYACSGVECPRDAYGLSFTHQCFTYDRLGNILTCLTTFDDGSCDMATLAYGSSDPCQLHSITHTHPGYPAIITLAYDAAGRLIQDEAGRQLTYDALGRLSVVQLSDTTSVYGYDAANRLVRQQVGTDKTQELYYQGATRVTEILRESGTATRLLRAKGEAAATITGSHAQLLGTDGHSVLVSHPDEGDETRYRYSPYGQQADTEHNPDIPAYNSERFDPVAGAYHLGSGYRAYNPVLMRFNAPDSLSPFGAGGLNPYAYCLGDPINRLDPTGHFSLGNLLGIVAGVIGLTVGLMMAIPTGGASLAGDAAILAGLVADVTGIVSAGTEDSNPSVSAIFGWVSLGFGVLGMGAGAFAGLRRLAQRPAAFSETFEASYHYSGGEPRRMNFASPSGIASESRVPMRNSYVNAFRRAIAENRIAPVENPIGSGAYTVGLETQGLAGGEVEDLGRAMFIPQENSTIKIIDNVVEVREGGIIQMRVPINITNSQFEELYLHFISDNLSTTQYLMGGNIVNDVNFLRSSVSLSLYHKVVFDLGAIRNMEINWESANFSYFSVNEWLYQAFRTANIDQALGMDFPDNIRFGRNAFQFFNDVMIPRLGS</sequence>
<proteinExistence type="predicted"/>
<dbReference type="Gene3D" id="2.180.10.10">
    <property type="entry name" value="RHS repeat-associated core"/>
    <property type="match status" value="2"/>
</dbReference>
<dbReference type="InterPro" id="IPR031325">
    <property type="entry name" value="RHS_repeat"/>
</dbReference>
<feature type="transmembrane region" description="Helical" evidence="2">
    <location>
        <begin position="1407"/>
        <end position="1427"/>
    </location>
</feature>
<dbReference type="Pfam" id="PF05593">
    <property type="entry name" value="RHS_repeat"/>
    <property type="match status" value="1"/>
</dbReference>
<evidence type="ECO:0000259" key="3">
    <source>
        <dbReference type="Pfam" id="PF25023"/>
    </source>
</evidence>
<gene>
    <name evidence="4" type="ORF">Xkoz_00617</name>
</gene>
<keyword evidence="2" id="KW-0812">Transmembrane</keyword>
<dbReference type="InterPro" id="IPR056823">
    <property type="entry name" value="TEN-like_YD-shell"/>
</dbReference>
<dbReference type="InterPro" id="IPR050708">
    <property type="entry name" value="T6SS_VgrG/RHS"/>
</dbReference>
<protein>
    <submittedName>
        <fullName evidence="4">RHS family protein</fullName>
    </submittedName>
</protein>
<dbReference type="OrthoDB" id="5862074at2"/>
<name>A0A2D0LGB7_9GAMM</name>
<reference evidence="4 5" key="1">
    <citation type="journal article" date="2017" name="Nat. Microbiol.">
        <title>Natural product diversity associated with the nematode symbionts Photorhabdus and Xenorhabdus.</title>
        <authorList>
            <person name="Tobias N.J."/>
            <person name="Wolff H."/>
            <person name="Djahanschiri B."/>
            <person name="Grundmann F."/>
            <person name="Kronenwerth M."/>
            <person name="Shi Y.M."/>
            <person name="Simonyi S."/>
            <person name="Grun P."/>
            <person name="Shapiro-Ilan D."/>
            <person name="Pidot S.J."/>
            <person name="Stinear T.P."/>
            <person name="Ebersberger I."/>
            <person name="Bode H.B."/>
        </authorList>
    </citation>
    <scope>NUCLEOTIDE SEQUENCE [LARGE SCALE GENOMIC DNA]</scope>
    <source>
        <strain evidence="4 5">DSM 17907</strain>
    </source>
</reference>
<feature type="transmembrane region" description="Helical" evidence="2">
    <location>
        <begin position="1439"/>
        <end position="1460"/>
    </location>
</feature>
<feature type="transmembrane region" description="Helical" evidence="2">
    <location>
        <begin position="1379"/>
        <end position="1400"/>
    </location>
</feature>
<dbReference type="PANTHER" id="PTHR32305:SF15">
    <property type="entry name" value="PROTEIN RHSA-RELATED"/>
    <property type="match status" value="1"/>
</dbReference>
<evidence type="ECO:0000313" key="5">
    <source>
        <dbReference type="Proteomes" id="UP000221101"/>
    </source>
</evidence>
<dbReference type="InterPro" id="IPR022385">
    <property type="entry name" value="Rhs_assc_core"/>
</dbReference>
<dbReference type="PANTHER" id="PTHR32305">
    <property type="match status" value="1"/>
</dbReference>
<evidence type="ECO:0000256" key="2">
    <source>
        <dbReference type="SAM" id="Phobius"/>
    </source>
</evidence>
<dbReference type="RefSeq" id="WP_099140699.1">
    <property type="nucleotide sequence ID" value="NZ_CAWNOR010000064.1"/>
</dbReference>
<accession>A0A2D0LGB7</accession>
<feature type="domain" description="Teneurin-like YD-shell" evidence="3">
    <location>
        <begin position="1024"/>
        <end position="1347"/>
    </location>
</feature>
<dbReference type="EMBL" id="NJCX01000003">
    <property type="protein sequence ID" value="PHM74691.1"/>
    <property type="molecule type" value="Genomic_DNA"/>
</dbReference>
<evidence type="ECO:0000313" key="4">
    <source>
        <dbReference type="EMBL" id="PHM74691.1"/>
    </source>
</evidence>